<evidence type="ECO:0000256" key="2">
    <source>
        <dbReference type="ARBA" id="ARBA00022528"/>
    </source>
</evidence>
<dbReference type="Pfam" id="PF00504">
    <property type="entry name" value="Chloroa_b-bind"/>
    <property type="match status" value="1"/>
</dbReference>
<keyword evidence="2" id="KW-0150">Chloroplast</keyword>
<keyword evidence="4" id="KW-0934">Plastid</keyword>
<accession>A0A7S0L514</accession>
<name>A0A7S0L514_9EUKA</name>
<feature type="binding site" evidence="5">
    <location>
        <position position="213"/>
    </location>
    <ligand>
        <name>chlorophyll a</name>
        <dbReference type="ChEBI" id="CHEBI:58416"/>
        <label>1</label>
    </ligand>
</feature>
<protein>
    <recommendedName>
        <fullName evidence="7">Chloroplast light harvesting protein</fullName>
    </recommendedName>
</protein>
<evidence type="ECO:0000256" key="3">
    <source>
        <dbReference type="ARBA" id="ARBA00022531"/>
    </source>
</evidence>
<dbReference type="GO" id="GO:0009765">
    <property type="term" value="P:photosynthesis, light harvesting"/>
    <property type="evidence" value="ECO:0007669"/>
    <property type="project" value="InterPro"/>
</dbReference>
<feature type="binding site" description="axial binding residue" evidence="5">
    <location>
        <position position="84"/>
    </location>
    <ligand>
        <name>chlorophyll b</name>
        <dbReference type="ChEBI" id="CHEBI:61721"/>
        <label>1</label>
    </ligand>
    <ligandPart>
        <name>Mg</name>
        <dbReference type="ChEBI" id="CHEBI:25107"/>
    </ligandPart>
</feature>
<feature type="binding site" evidence="5">
    <location>
        <position position="211"/>
    </location>
    <ligand>
        <name>chlorophyll a</name>
        <dbReference type="ChEBI" id="CHEBI:58416"/>
        <label>1</label>
    </ligand>
</feature>
<dbReference type="InterPro" id="IPR022796">
    <property type="entry name" value="Chloroa_b-bind"/>
</dbReference>
<dbReference type="GO" id="GO:0016020">
    <property type="term" value="C:membrane"/>
    <property type="evidence" value="ECO:0007669"/>
    <property type="project" value="InterPro"/>
</dbReference>
<feature type="binding site" evidence="5">
    <location>
        <position position="79"/>
    </location>
    <ligand>
        <name>chlorophyll a</name>
        <dbReference type="ChEBI" id="CHEBI:58416"/>
        <label>1</label>
    </ligand>
</feature>
<dbReference type="GO" id="GO:0016168">
    <property type="term" value="F:chlorophyll binding"/>
    <property type="evidence" value="ECO:0007669"/>
    <property type="project" value="UniProtKB-KW"/>
</dbReference>
<dbReference type="Gene3D" id="1.10.3460.10">
    <property type="entry name" value="Chlorophyll a/b binding protein domain"/>
    <property type="match status" value="1"/>
</dbReference>
<evidence type="ECO:0000313" key="6">
    <source>
        <dbReference type="EMBL" id="CAD8601104.1"/>
    </source>
</evidence>
<organism evidence="6">
    <name type="scientific">Coccolithus braarudii</name>
    <dbReference type="NCBI Taxonomy" id="221442"/>
    <lineage>
        <taxon>Eukaryota</taxon>
        <taxon>Haptista</taxon>
        <taxon>Haptophyta</taxon>
        <taxon>Prymnesiophyceae</taxon>
        <taxon>Coccolithales</taxon>
        <taxon>Coccolithaceae</taxon>
        <taxon>Coccolithus</taxon>
    </lineage>
</organism>
<proteinExistence type="predicted"/>
<evidence type="ECO:0000256" key="1">
    <source>
        <dbReference type="ARBA" id="ARBA00004229"/>
    </source>
</evidence>
<dbReference type="EMBL" id="HBEY01009195">
    <property type="protein sequence ID" value="CAD8601104.1"/>
    <property type="molecule type" value="Transcribed_RNA"/>
</dbReference>
<dbReference type="SUPFAM" id="SSF103511">
    <property type="entry name" value="Chlorophyll a-b binding protein"/>
    <property type="match status" value="1"/>
</dbReference>
<keyword evidence="5" id="KW-0157">Chromophore</keyword>
<evidence type="ECO:0000256" key="4">
    <source>
        <dbReference type="ARBA" id="ARBA00022640"/>
    </source>
</evidence>
<dbReference type="InterPro" id="IPR001344">
    <property type="entry name" value="Chloro_AB-bd_pln"/>
</dbReference>
<keyword evidence="5" id="KW-0148">Chlorophyll</keyword>
<evidence type="ECO:0000256" key="5">
    <source>
        <dbReference type="PIRSR" id="PIRSR601344-1"/>
    </source>
</evidence>
<sequence>MLALTSAAALAFSPIAPLRTSSLAPAGNDVRMETTADLEKLAKELNPVLGFWDPFGLTGDIGLGGVEQSEAIGFLRHAEIKHGRVAMAAFVGYLVGASGAHFPWNLTPDVSYASIAEAGSPQAQWDATPTAAKLQILGFIGFLEVMSETQYVLELSGEKHYMRGGKPGAFPSLKAVPWPHPIPLDLFDPFGFSKNKSPEAKAKGLVTELNNGRLAMWGILAFVSESKVPGSVPALKGLIAPYSGETMAPFSATDIDLPLVKEMLAFSPFA</sequence>
<keyword evidence="3" id="KW-0602">Photosynthesis</keyword>
<dbReference type="GO" id="GO:0009507">
    <property type="term" value="C:chloroplast"/>
    <property type="evidence" value="ECO:0007669"/>
    <property type="project" value="UniProtKB-SubCell"/>
</dbReference>
<gene>
    <name evidence="6" type="ORF">CPEL01642_LOCUS4434</name>
</gene>
<comment type="subcellular location">
    <subcellularLocation>
        <location evidence="1">Plastid</location>
        <location evidence="1">Chloroplast</location>
    </subcellularLocation>
</comment>
<evidence type="ECO:0008006" key="7">
    <source>
        <dbReference type="Google" id="ProtNLM"/>
    </source>
</evidence>
<feature type="binding site" evidence="5">
    <location>
        <position position="52"/>
    </location>
    <ligand>
        <name>chlorophyll a</name>
        <dbReference type="ChEBI" id="CHEBI:58416"/>
        <label>1</label>
    </ligand>
</feature>
<feature type="binding site" evidence="5">
    <location>
        <position position="82"/>
    </location>
    <ligand>
        <name>chlorophyll a</name>
        <dbReference type="ChEBI" id="CHEBI:58416"/>
        <label>1</label>
    </ligand>
</feature>
<reference evidence="6" key="1">
    <citation type="submission" date="2021-01" db="EMBL/GenBank/DDBJ databases">
        <authorList>
            <person name="Corre E."/>
            <person name="Pelletier E."/>
            <person name="Niang G."/>
            <person name="Scheremetjew M."/>
            <person name="Finn R."/>
            <person name="Kale V."/>
            <person name="Holt S."/>
            <person name="Cochrane G."/>
            <person name="Meng A."/>
            <person name="Brown T."/>
            <person name="Cohen L."/>
        </authorList>
    </citation>
    <scope>NUCLEOTIDE SEQUENCE</scope>
    <source>
        <strain evidence="6">PLY182g</strain>
    </source>
</reference>
<dbReference type="PANTHER" id="PTHR21649">
    <property type="entry name" value="CHLOROPHYLL A/B BINDING PROTEIN"/>
    <property type="match status" value="1"/>
</dbReference>
<dbReference type="AlphaFoldDB" id="A0A7S0L514"/>
<feature type="binding site" evidence="5">
    <location>
        <position position="208"/>
    </location>
    <ligand>
        <name>chlorophyll a</name>
        <dbReference type="ChEBI" id="CHEBI:58416"/>
        <label>1</label>
    </ligand>
</feature>